<dbReference type="STRING" id="3469.A0A4Y7IRS9"/>
<dbReference type="GO" id="GO:0030620">
    <property type="term" value="F:U2 snRNA binding"/>
    <property type="evidence" value="ECO:0007669"/>
    <property type="project" value="TreeGrafter"/>
</dbReference>
<evidence type="ECO:0000313" key="4">
    <source>
        <dbReference type="Proteomes" id="UP000316621"/>
    </source>
</evidence>
<dbReference type="GO" id="GO:0005682">
    <property type="term" value="C:U5 snRNP"/>
    <property type="evidence" value="ECO:0007669"/>
    <property type="project" value="TreeGrafter"/>
</dbReference>
<evidence type="ECO:0000259" key="2">
    <source>
        <dbReference type="Pfam" id="PF10597"/>
    </source>
</evidence>
<dbReference type="Pfam" id="PF08083">
    <property type="entry name" value="PROCN"/>
    <property type="match status" value="1"/>
</dbReference>
<gene>
    <name evidence="3" type="ORF">C5167_020008</name>
</gene>
<dbReference type="InterPro" id="IPR012592">
    <property type="entry name" value="PROCN"/>
</dbReference>
<name>A0A4Y7IRS9_PAPSO</name>
<dbReference type="InterPro" id="IPR027652">
    <property type="entry name" value="PRP8"/>
</dbReference>
<reference evidence="3 4" key="1">
    <citation type="journal article" date="2018" name="Science">
        <title>The opium poppy genome and morphinan production.</title>
        <authorList>
            <person name="Guo L."/>
            <person name="Winzer T."/>
            <person name="Yang X."/>
            <person name="Li Y."/>
            <person name="Ning Z."/>
            <person name="He Z."/>
            <person name="Teodor R."/>
            <person name="Lu Y."/>
            <person name="Bowser T.A."/>
            <person name="Graham I.A."/>
            <person name="Ye K."/>
        </authorList>
    </citation>
    <scope>NUCLEOTIDE SEQUENCE [LARGE SCALE GENOMIC DNA]</scope>
    <source>
        <strain evidence="4">cv. HN1</strain>
        <tissue evidence="3">Leaves</tissue>
    </source>
</reference>
<dbReference type="InterPro" id="IPR019581">
    <property type="entry name" value="Prp8_U5-snRNA-bd"/>
</dbReference>
<accession>A0A4Y7IRS9</accession>
<dbReference type="Gene3D" id="3.30.43.40">
    <property type="entry name" value="Pre-mRNA-processing-splicing factor 8, U5-snRNA-binding domain"/>
    <property type="match status" value="1"/>
</dbReference>
<dbReference type="Proteomes" id="UP000316621">
    <property type="component" value="Chromosome 2"/>
</dbReference>
<sequence>GIQQNKARTILQHLSEAWRCWKANIPWKVPSLPVPIENMILRYVKSEVDWWTNVAHYNRERIRRRATVDKTDCQYVTRSCCYLHHDCALARIKEFSPIPFPPLSYKHDTKLLILALERLKESFSVVVRLNQSQREELGLIEQACDNPHEALPRIKCHLLTQRAFKESYLIPVYEIEPLEKITDAYLDQYLWHEGDRGHLFPNWIKPADSEPPPLLVYKWCQGINNLQGIWDTGDAQCIVMLQTKFGKFLEKIVLTMLNRIQEGTFCFYLLMKRHEILSSGILLNILIPTMKTWLGITNKKCWPRDARMRLMKHDVAFLRVDDEHMKVFENRVGQILMSSGSTTFTKFVNKWITALIGLMTYFREATVHTQELLDLLVK</sequence>
<evidence type="ECO:0000259" key="1">
    <source>
        <dbReference type="Pfam" id="PF08083"/>
    </source>
</evidence>
<dbReference type="OMA" id="NREHIRC"/>
<protein>
    <submittedName>
        <fullName evidence="3">Uncharacterized protein</fullName>
    </submittedName>
</protein>
<feature type="domain" description="Pre-mRNA-processing-splicing factor 8 U5-snRNA-binding" evidence="2">
    <location>
        <begin position="325"/>
        <end position="378"/>
    </location>
</feature>
<organism evidence="3 4">
    <name type="scientific">Papaver somniferum</name>
    <name type="common">Opium poppy</name>
    <dbReference type="NCBI Taxonomy" id="3469"/>
    <lineage>
        <taxon>Eukaryota</taxon>
        <taxon>Viridiplantae</taxon>
        <taxon>Streptophyta</taxon>
        <taxon>Embryophyta</taxon>
        <taxon>Tracheophyta</taxon>
        <taxon>Spermatophyta</taxon>
        <taxon>Magnoliopsida</taxon>
        <taxon>Ranunculales</taxon>
        <taxon>Papaveraceae</taxon>
        <taxon>Papaveroideae</taxon>
        <taxon>Papaver</taxon>
    </lineage>
</organism>
<dbReference type="InterPro" id="IPR042516">
    <property type="entry name" value="Prp8_U5-snRNA-bd_sf"/>
</dbReference>
<dbReference type="Pfam" id="PF10597">
    <property type="entry name" value="U5_2-snRNA_bdg"/>
    <property type="match status" value="1"/>
</dbReference>
<dbReference type="PANTHER" id="PTHR11140">
    <property type="entry name" value="PRE-MRNA SPLICING FACTOR PRP8"/>
    <property type="match status" value="1"/>
</dbReference>
<dbReference type="GO" id="GO:0097157">
    <property type="term" value="F:pre-mRNA intronic binding"/>
    <property type="evidence" value="ECO:0007669"/>
    <property type="project" value="TreeGrafter"/>
</dbReference>
<dbReference type="PANTHER" id="PTHR11140:SF0">
    <property type="entry name" value="PRE-MRNA-PROCESSING-SPLICING FACTOR 8"/>
    <property type="match status" value="1"/>
</dbReference>
<dbReference type="GO" id="GO:0017070">
    <property type="term" value="F:U6 snRNA binding"/>
    <property type="evidence" value="ECO:0007669"/>
    <property type="project" value="TreeGrafter"/>
</dbReference>
<dbReference type="EMBL" id="CM010716">
    <property type="protein sequence ID" value="RZC51584.1"/>
    <property type="molecule type" value="Genomic_DNA"/>
</dbReference>
<proteinExistence type="predicted"/>
<dbReference type="GO" id="GO:0030619">
    <property type="term" value="F:U1 snRNA binding"/>
    <property type="evidence" value="ECO:0007669"/>
    <property type="project" value="TreeGrafter"/>
</dbReference>
<dbReference type="Gramene" id="RZC51584">
    <property type="protein sequence ID" value="RZC51584"/>
    <property type="gene ID" value="C5167_020008"/>
</dbReference>
<dbReference type="GO" id="GO:0071013">
    <property type="term" value="C:catalytic step 2 spliceosome"/>
    <property type="evidence" value="ECO:0007669"/>
    <property type="project" value="TreeGrafter"/>
</dbReference>
<feature type="domain" description="PROCN" evidence="1">
    <location>
        <begin position="1"/>
        <end position="73"/>
    </location>
</feature>
<dbReference type="AlphaFoldDB" id="A0A4Y7IRS9"/>
<dbReference type="GO" id="GO:0000244">
    <property type="term" value="P:spliceosomal tri-snRNP complex assembly"/>
    <property type="evidence" value="ECO:0007669"/>
    <property type="project" value="TreeGrafter"/>
</dbReference>
<feature type="non-terminal residue" evidence="3">
    <location>
        <position position="1"/>
    </location>
</feature>
<keyword evidence="4" id="KW-1185">Reference proteome</keyword>
<evidence type="ECO:0000313" key="3">
    <source>
        <dbReference type="EMBL" id="RZC51584.1"/>
    </source>
</evidence>
<dbReference type="GO" id="GO:0030623">
    <property type="term" value="F:U5 snRNA binding"/>
    <property type="evidence" value="ECO:0007669"/>
    <property type="project" value="InterPro"/>
</dbReference>